<feature type="region of interest" description="Disordered" evidence="1">
    <location>
        <begin position="314"/>
        <end position="373"/>
    </location>
</feature>
<dbReference type="GO" id="GO:0008270">
    <property type="term" value="F:zinc ion binding"/>
    <property type="evidence" value="ECO:0007669"/>
    <property type="project" value="InterPro"/>
</dbReference>
<feature type="region of interest" description="Disordered" evidence="1">
    <location>
        <begin position="1"/>
        <end position="50"/>
    </location>
</feature>
<protein>
    <recommendedName>
        <fullName evidence="2">CCHC-type domain-containing protein</fullName>
    </recommendedName>
</protein>
<dbReference type="Proteomes" id="UP001140949">
    <property type="component" value="Unassembled WGS sequence"/>
</dbReference>
<dbReference type="InterPro" id="IPR036875">
    <property type="entry name" value="Znf_CCHC_sf"/>
</dbReference>
<gene>
    <name evidence="3" type="ORF">M6B38_146695</name>
</gene>
<feature type="domain" description="CCHC-type" evidence="2">
    <location>
        <begin position="394"/>
        <end position="410"/>
    </location>
</feature>
<dbReference type="EMBL" id="JANAVB010030817">
    <property type="protein sequence ID" value="KAJ6813001.1"/>
    <property type="molecule type" value="Genomic_DNA"/>
</dbReference>
<dbReference type="Pfam" id="PF03732">
    <property type="entry name" value="Retrotrans_gag"/>
    <property type="match status" value="1"/>
</dbReference>
<accession>A0AAX6FAE0</accession>
<evidence type="ECO:0000259" key="2">
    <source>
        <dbReference type="SMART" id="SM00343"/>
    </source>
</evidence>
<keyword evidence="4" id="KW-1185">Reference proteome</keyword>
<feature type="domain" description="CCHC-type" evidence="2">
    <location>
        <begin position="374"/>
        <end position="390"/>
    </location>
</feature>
<evidence type="ECO:0000313" key="3">
    <source>
        <dbReference type="EMBL" id="KAJ6813001.1"/>
    </source>
</evidence>
<dbReference type="Gene3D" id="4.10.60.10">
    <property type="entry name" value="Zinc finger, CCHC-type"/>
    <property type="match status" value="1"/>
</dbReference>
<evidence type="ECO:0000313" key="4">
    <source>
        <dbReference type="Proteomes" id="UP001140949"/>
    </source>
</evidence>
<feature type="compositionally biased region" description="Low complexity" evidence="1">
    <location>
        <begin position="341"/>
        <end position="372"/>
    </location>
</feature>
<dbReference type="SUPFAM" id="SSF57756">
    <property type="entry name" value="Retrovirus zinc finger-like domains"/>
    <property type="match status" value="1"/>
</dbReference>
<reference evidence="3" key="2">
    <citation type="submission" date="2023-04" db="EMBL/GenBank/DDBJ databases">
        <authorList>
            <person name="Bruccoleri R.E."/>
            <person name="Oakeley E.J."/>
            <person name="Faust A.-M."/>
            <person name="Dessus-Babus S."/>
            <person name="Altorfer M."/>
            <person name="Burckhardt D."/>
            <person name="Oertli M."/>
            <person name="Naumann U."/>
            <person name="Petersen F."/>
            <person name="Wong J."/>
        </authorList>
    </citation>
    <scope>NUCLEOTIDE SEQUENCE</scope>
    <source>
        <strain evidence="3">GSM-AAB239-AS_SAM_17_03QT</strain>
        <tissue evidence="3">Leaf</tissue>
    </source>
</reference>
<comment type="caution">
    <text evidence="3">The sequence shown here is derived from an EMBL/GenBank/DDBJ whole genome shotgun (WGS) entry which is preliminary data.</text>
</comment>
<dbReference type="SMART" id="SM00343">
    <property type="entry name" value="ZnF_C2HC"/>
    <property type="match status" value="2"/>
</dbReference>
<name>A0AAX6FAE0_IRIPA</name>
<dbReference type="AlphaFoldDB" id="A0AAX6FAE0"/>
<feature type="compositionally biased region" description="Polar residues" evidence="1">
    <location>
        <begin position="1"/>
        <end position="15"/>
    </location>
</feature>
<sequence length="506" mass="56206">MTKTHPQASGSSSLPERSDQADEEVHETAPSDSTIPETPAVVQGGLPPPPQRVTAVVPEILLPPPPILTDTHHMFLLLQQMMETQRAQAEVSQRQSEASHHQIEMLRQSMENSYQLALAAVERVAPGTVQGPTGQQPYQQQSRPGTVLDFRNMSSRDFTGTEGILYADDWLEDVQRSMELAELPRALWVSATASRFFDIVLTWYCTDPRASVRGLTWENFWRLFKEKFFPDVALTALEGQFVGLVQGNSSVDEYAAEFFRLSSFASDMIQDEGQKARKFRRRLIHAVCTRTSGRRDATFDQILMDVQIAEEDFGLKPKRSGDTMGASSSTRPAKRPHFQHQQRPFQQQQPPLQSQQAPARAQQHQGQGQRSATPCGFCGKPGHTREACRKRLGVCLYCGAPDHQLRDCHFCGVRGGQDRAQPVRGPAVQQRGPPLQTQQQCFVQHQKGAPAGRVFALAAEEEAEPVGDVVADDSESDCSTYYGLESDGVALDRGLIVEPLDFVLPE</sequence>
<evidence type="ECO:0000256" key="1">
    <source>
        <dbReference type="SAM" id="MobiDB-lite"/>
    </source>
</evidence>
<organism evidence="3 4">
    <name type="scientific">Iris pallida</name>
    <name type="common">Sweet iris</name>
    <dbReference type="NCBI Taxonomy" id="29817"/>
    <lineage>
        <taxon>Eukaryota</taxon>
        <taxon>Viridiplantae</taxon>
        <taxon>Streptophyta</taxon>
        <taxon>Embryophyta</taxon>
        <taxon>Tracheophyta</taxon>
        <taxon>Spermatophyta</taxon>
        <taxon>Magnoliopsida</taxon>
        <taxon>Liliopsida</taxon>
        <taxon>Asparagales</taxon>
        <taxon>Iridaceae</taxon>
        <taxon>Iridoideae</taxon>
        <taxon>Irideae</taxon>
        <taxon>Iris</taxon>
    </lineage>
</organism>
<proteinExistence type="predicted"/>
<dbReference type="InterPro" id="IPR005162">
    <property type="entry name" value="Retrotrans_gag_dom"/>
</dbReference>
<dbReference type="GO" id="GO:0003676">
    <property type="term" value="F:nucleic acid binding"/>
    <property type="evidence" value="ECO:0007669"/>
    <property type="project" value="InterPro"/>
</dbReference>
<dbReference type="InterPro" id="IPR001878">
    <property type="entry name" value="Znf_CCHC"/>
</dbReference>
<reference evidence="3" key="1">
    <citation type="journal article" date="2023" name="GigaByte">
        <title>Genome assembly of the bearded iris, Iris pallida Lam.</title>
        <authorList>
            <person name="Bruccoleri R.E."/>
            <person name="Oakeley E.J."/>
            <person name="Faust A.M.E."/>
            <person name="Altorfer M."/>
            <person name="Dessus-Babus S."/>
            <person name="Burckhardt D."/>
            <person name="Oertli M."/>
            <person name="Naumann U."/>
            <person name="Petersen F."/>
            <person name="Wong J."/>
        </authorList>
    </citation>
    <scope>NUCLEOTIDE SEQUENCE</scope>
    <source>
        <strain evidence="3">GSM-AAB239-AS_SAM_17_03QT</strain>
    </source>
</reference>